<organism evidence="1 2">
    <name type="scientific">Austropuccinia psidii MF-1</name>
    <dbReference type="NCBI Taxonomy" id="1389203"/>
    <lineage>
        <taxon>Eukaryota</taxon>
        <taxon>Fungi</taxon>
        <taxon>Dikarya</taxon>
        <taxon>Basidiomycota</taxon>
        <taxon>Pucciniomycotina</taxon>
        <taxon>Pucciniomycetes</taxon>
        <taxon>Pucciniales</taxon>
        <taxon>Sphaerophragmiaceae</taxon>
        <taxon>Austropuccinia</taxon>
    </lineage>
</organism>
<protein>
    <submittedName>
        <fullName evidence="1">Uncharacterized protein</fullName>
    </submittedName>
</protein>
<evidence type="ECO:0000313" key="1">
    <source>
        <dbReference type="EMBL" id="MBW0504678.1"/>
    </source>
</evidence>
<reference evidence="1" key="1">
    <citation type="submission" date="2021-03" db="EMBL/GenBank/DDBJ databases">
        <title>Draft genome sequence of rust myrtle Austropuccinia psidii MF-1, a brazilian biotype.</title>
        <authorList>
            <person name="Quecine M.C."/>
            <person name="Pachon D.M.R."/>
            <person name="Bonatelli M.L."/>
            <person name="Correr F.H."/>
            <person name="Franceschini L.M."/>
            <person name="Leite T.F."/>
            <person name="Margarido G.R.A."/>
            <person name="Almeida C.A."/>
            <person name="Ferrarezi J.A."/>
            <person name="Labate C.A."/>
        </authorList>
    </citation>
    <scope>NUCLEOTIDE SEQUENCE</scope>
    <source>
        <strain evidence="1">MF-1</strain>
    </source>
</reference>
<gene>
    <name evidence="1" type="ORF">O181_044393</name>
</gene>
<comment type="caution">
    <text evidence="1">The sequence shown here is derived from an EMBL/GenBank/DDBJ whole genome shotgun (WGS) entry which is preliminary data.</text>
</comment>
<evidence type="ECO:0000313" key="2">
    <source>
        <dbReference type="Proteomes" id="UP000765509"/>
    </source>
</evidence>
<dbReference type="Proteomes" id="UP000765509">
    <property type="component" value="Unassembled WGS sequence"/>
</dbReference>
<sequence>MRPKGAKGARWDPNHKWAHLSQYWAPISPVRQMAKRTPGPKLATFNPWPLAITRGHQIKLRRFSPSFRGKTPLHQCMPYHEFRNGEYMV</sequence>
<keyword evidence="2" id="KW-1185">Reference proteome</keyword>
<accession>A0A9Q3DN89</accession>
<name>A0A9Q3DN89_9BASI</name>
<dbReference type="EMBL" id="AVOT02018070">
    <property type="protein sequence ID" value="MBW0504678.1"/>
    <property type="molecule type" value="Genomic_DNA"/>
</dbReference>
<dbReference type="AlphaFoldDB" id="A0A9Q3DN89"/>
<proteinExistence type="predicted"/>